<dbReference type="InterPro" id="IPR051012">
    <property type="entry name" value="CellSynth/LPSAsmb/PSIAsmb"/>
</dbReference>
<dbReference type="OrthoDB" id="9763354at2"/>
<protein>
    <submittedName>
        <fullName evidence="4">Tol-pal system protein YbgF</fullName>
    </submittedName>
</protein>
<organism evidence="4 5">
    <name type="scientific">Salinivirga cyanobacteriivorans</name>
    <dbReference type="NCBI Taxonomy" id="1307839"/>
    <lineage>
        <taxon>Bacteria</taxon>
        <taxon>Pseudomonadati</taxon>
        <taxon>Bacteroidota</taxon>
        <taxon>Bacteroidia</taxon>
        <taxon>Bacteroidales</taxon>
        <taxon>Salinivirgaceae</taxon>
        <taxon>Salinivirga</taxon>
    </lineage>
</organism>
<dbReference type="KEGG" id="blq:L21SP5_01099"/>
<dbReference type="PANTHER" id="PTHR45586">
    <property type="entry name" value="TPR REPEAT-CONTAINING PROTEIN PA4667"/>
    <property type="match status" value="1"/>
</dbReference>
<evidence type="ECO:0000313" key="4">
    <source>
        <dbReference type="EMBL" id="ALO14763.1"/>
    </source>
</evidence>
<evidence type="ECO:0000256" key="3">
    <source>
        <dbReference type="PROSITE-ProRule" id="PRU00339"/>
    </source>
</evidence>
<dbReference type="InterPro" id="IPR019734">
    <property type="entry name" value="TPR_rpt"/>
</dbReference>
<evidence type="ECO:0000313" key="5">
    <source>
        <dbReference type="Proteomes" id="UP000064893"/>
    </source>
</evidence>
<dbReference type="InterPro" id="IPR011990">
    <property type="entry name" value="TPR-like_helical_dom_sf"/>
</dbReference>
<dbReference type="EMBL" id="CP013118">
    <property type="protein sequence ID" value="ALO14763.1"/>
    <property type="molecule type" value="Genomic_DNA"/>
</dbReference>
<dbReference type="SUPFAM" id="SSF48452">
    <property type="entry name" value="TPR-like"/>
    <property type="match status" value="2"/>
</dbReference>
<keyword evidence="5" id="KW-1185">Reference proteome</keyword>
<dbReference type="PROSITE" id="PS50005">
    <property type="entry name" value="TPR"/>
    <property type="match status" value="2"/>
</dbReference>
<gene>
    <name evidence="4" type="ORF">L21SP5_01099</name>
</gene>
<reference evidence="4 5" key="1">
    <citation type="submission" date="2015-11" db="EMBL/GenBank/DDBJ databases">
        <title>Description and complete genome sequence of a novel strain predominating in hypersaline microbial mats and representing a new family of the Bacteriodetes phylum.</title>
        <authorList>
            <person name="Spring S."/>
            <person name="Bunk B."/>
            <person name="Sproer C."/>
            <person name="Klenk H.-P."/>
        </authorList>
    </citation>
    <scope>NUCLEOTIDE SEQUENCE [LARGE SCALE GENOMIC DNA]</scope>
    <source>
        <strain evidence="4 5">L21-Spi-D4</strain>
    </source>
</reference>
<keyword evidence="1" id="KW-0677">Repeat</keyword>
<sequence length="614" mass="71316">MTIKKHLFALSLIAFIALFFAGTLQVSGQSRSDIELAREYLRNKEYGKALSLYEKLYELQPSSTVFFRYYIQSLMGVEDYRKAERIAKRHIRRNPYDLNAHVELGQIYQQQGQDKKAADVYRDIIDAVSDNINRMRQLANVFISRRQFGWAEEVYLEGAKQNRHYKFNYELANVYYYQRNYPKMIDAYLELLAVNDQYLNTVKNRLNHAVYSDTDDTLTELLKDRLLLMSQKHSGRDVFNELLIWAHLHDDEFQQALVQVKALDRRNNENGSRIIDITQKALKNNQYDVVAQGAEYVMGKGKSGSYYILARHLYLKSRFSQVEEGIIYEQAEMLRLAQKYQQAINESRPGARLLPFYTDLTRLYAFYMHQVDSALYWVKKAANLPQLSIMDENKVKILEADVKLVDGQIFDATLIYAAVERDLKNNPIGFEAKLKKALMAFYQCDFQWALGQVDVLKASTSKLIANDAAELSLQISENQTEDSVQTALCRFAKARLAMHQHQDIVAIKILDSLITKYPNHPVLDDVLMNKAELLRDRGNYKEAASLYMRVFEEFAQEPFAAEAGFHAAILFEEQLKKETRAFDIFKTLLKNYPMSIYQPTVRKHIRSLRANIVN</sequence>
<dbReference type="RefSeq" id="WP_057952278.1">
    <property type="nucleotide sequence ID" value="NZ_CP013118.1"/>
</dbReference>
<evidence type="ECO:0000256" key="2">
    <source>
        <dbReference type="ARBA" id="ARBA00022803"/>
    </source>
</evidence>
<dbReference type="Pfam" id="PF13432">
    <property type="entry name" value="TPR_16"/>
    <property type="match status" value="2"/>
</dbReference>
<dbReference type="AlphaFoldDB" id="A0A0S2HXK8"/>
<keyword evidence="2 3" id="KW-0802">TPR repeat</keyword>
<name>A0A0S2HXK8_9BACT</name>
<feature type="repeat" description="TPR" evidence="3">
    <location>
        <begin position="98"/>
        <end position="131"/>
    </location>
</feature>
<dbReference type="Proteomes" id="UP000064893">
    <property type="component" value="Chromosome"/>
</dbReference>
<proteinExistence type="predicted"/>
<evidence type="ECO:0000256" key="1">
    <source>
        <dbReference type="ARBA" id="ARBA00022737"/>
    </source>
</evidence>
<accession>A0A0S2HXK8</accession>
<dbReference type="STRING" id="1307839.L21SP5_01099"/>
<feature type="repeat" description="TPR" evidence="3">
    <location>
        <begin position="30"/>
        <end position="63"/>
    </location>
</feature>
<dbReference type="SMART" id="SM00028">
    <property type="entry name" value="TPR"/>
    <property type="match status" value="4"/>
</dbReference>
<dbReference type="PANTHER" id="PTHR45586:SF1">
    <property type="entry name" value="LIPOPOLYSACCHARIDE ASSEMBLY PROTEIN B"/>
    <property type="match status" value="1"/>
</dbReference>
<dbReference type="Gene3D" id="1.25.40.10">
    <property type="entry name" value="Tetratricopeptide repeat domain"/>
    <property type="match status" value="2"/>
</dbReference>